<evidence type="ECO:0000256" key="2">
    <source>
        <dbReference type="ARBA" id="ARBA00004613"/>
    </source>
</evidence>
<feature type="domain" description="Flagellar basal body rod protein N-terminal" evidence="9">
    <location>
        <begin position="9"/>
        <end position="38"/>
    </location>
</feature>
<dbReference type="InterPro" id="IPR053927">
    <property type="entry name" value="FlgK_helical"/>
</dbReference>
<feature type="domain" description="Flagellar hook-associated protein FlgK helical" evidence="11">
    <location>
        <begin position="97"/>
        <end position="326"/>
    </location>
</feature>
<keyword evidence="12" id="KW-0969">Cilium</keyword>
<dbReference type="RefSeq" id="WP_162458826.1">
    <property type="nucleotide sequence ID" value="NZ_AP021879.1"/>
</dbReference>
<accession>A0A5K8A6N4</accession>
<dbReference type="Proteomes" id="UP000422108">
    <property type="component" value="Chromosome"/>
</dbReference>
<sequence>MANIIYGMFNVATTALITQQKALDVTANNIANVNTEGYSRQRVNLEQNEPVYYEDGILSTGVQAQQYVQRIYDQFINAQIAESESELGRWDAELETLEKVELMFDETSGYGLNDALSEFWNSWQELSNSPDGYTERATLIADTQNLTEVFNSLSTSLSEVQSDTDLSITSAVDEINTLSSEIADLNLKIAEVEAGGYSANTFRDERDLKLQELSALIDINSFEDADGYLTVTTANGNTLVDRANSWELTTNTNADGFQDVYWVSSTGTEENITDDIRTGKLKGWIEARDETISGYLDQLDDLAATIIDAVNTLHAAGTNLDGTTGTASGTNFFTGTDASDIAINTDIEDNPNLIAAADTTESIPGGSENAIAIAELQNSLLMSGGTSTIDDFYNALASEVGSDVSQAEVNSEHQTTVSLQLSTYREEVSGVSLDEEMVDLIQFQSAYNAAAKLVTAVDEMLQTLIDMV</sequence>
<keyword evidence="12" id="KW-0966">Cell projection</keyword>
<evidence type="ECO:0000256" key="6">
    <source>
        <dbReference type="ARBA" id="ARBA00023143"/>
    </source>
</evidence>
<dbReference type="SUPFAM" id="SSF64518">
    <property type="entry name" value="Phase 1 flagellin"/>
    <property type="match status" value="1"/>
</dbReference>
<comment type="similarity">
    <text evidence="3 7">Belongs to the flagella basal body rod proteins family.</text>
</comment>
<comment type="subcellular location">
    <subcellularLocation>
        <location evidence="1 7">Bacterial flagellum</location>
    </subcellularLocation>
    <subcellularLocation>
        <location evidence="2 7">Secreted</location>
    </subcellularLocation>
</comment>
<dbReference type="InterPro" id="IPR002371">
    <property type="entry name" value="FlgK"/>
</dbReference>
<evidence type="ECO:0000256" key="8">
    <source>
        <dbReference type="SAM" id="Coils"/>
    </source>
</evidence>
<proteinExistence type="inferred from homology"/>
<evidence type="ECO:0000256" key="4">
    <source>
        <dbReference type="ARBA" id="ARBA00016244"/>
    </source>
</evidence>
<evidence type="ECO:0000256" key="3">
    <source>
        <dbReference type="ARBA" id="ARBA00009677"/>
    </source>
</evidence>
<dbReference type="Pfam" id="PF06429">
    <property type="entry name" value="Flg_bbr_C"/>
    <property type="match status" value="1"/>
</dbReference>
<reference evidence="12 13" key="1">
    <citation type="submission" date="2019-11" db="EMBL/GenBank/DDBJ databases">
        <title>Comparative genomics of hydrocarbon-degrading Desulfosarcina strains.</title>
        <authorList>
            <person name="Watanabe M."/>
            <person name="Kojima H."/>
            <person name="Fukui M."/>
        </authorList>
    </citation>
    <scope>NUCLEOTIDE SEQUENCE [LARGE SCALE GENOMIC DNA]</scope>
    <source>
        <strain evidence="13">oXyS1</strain>
    </source>
</reference>
<gene>
    <name evidence="7 12" type="primary">flgK</name>
    <name evidence="12" type="ORF">DSCOOX_14520</name>
</gene>
<organism evidence="12 13">
    <name type="scientific">Desulfosarcina ovata subsp. ovata</name>
    <dbReference type="NCBI Taxonomy" id="2752305"/>
    <lineage>
        <taxon>Bacteria</taxon>
        <taxon>Pseudomonadati</taxon>
        <taxon>Thermodesulfobacteriota</taxon>
        <taxon>Desulfobacteria</taxon>
        <taxon>Desulfobacterales</taxon>
        <taxon>Desulfosarcinaceae</taxon>
        <taxon>Desulfosarcina</taxon>
    </lineage>
</organism>
<dbReference type="InterPro" id="IPR010930">
    <property type="entry name" value="Flg_bb/hook_C_dom"/>
</dbReference>
<dbReference type="Pfam" id="PF00460">
    <property type="entry name" value="Flg_bb_rod"/>
    <property type="match status" value="1"/>
</dbReference>
<protein>
    <recommendedName>
        <fullName evidence="4 7">Flagellar hook-associated protein 1</fullName>
        <shortName evidence="7">HAP1</shortName>
    </recommendedName>
</protein>
<dbReference type="PROSITE" id="PS00588">
    <property type="entry name" value="FLAGELLA_BB_ROD"/>
    <property type="match status" value="1"/>
</dbReference>
<keyword evidence="5 7" id="KW-0964">Secreted</keyword>
<keyword evidence="8" id="KW-0175">Coiled coil</keyword>
<dbReference type="PANTHER" id="PTHR30033">
    <property type="entry name" value="FLAGELLAR HOOK-ASSOCIATED PROTEIN 1"/>
    <property type="match status" value="1"/>
</dbReference>
<dbReference type="PRINTS" id="PR01005">
    <property type="entry name" value="FLGHOOKAP1"/>
</dbReference>
<dbReference type="GO" id="GO:0044780">
    <property type="term" value="P:bacterial-type flagellum assembly"/>
    <property type="evidence" value="ECO:0007669"/>
    <property type="project" value="InterPro"/>
</dbReference>
<dbReference type="GO" id="GO:0009424">
    <property type="term" value="C:bacterial-type flagellum hook"/>
    <property type="evidence" value="ECO:0007669"/>
    <property type="project" value="UniProtKB-UniRule"/>
</dbReference>
<name>A0A5K8A6N4_9BACT</name>
<evidence type="ECO:0000256" key="7">
    <source>
        <dbReference type="RuleBase" id="RU362065"/>
    </source>
</evidence>
<dbReference type="NCBIfam" id="TIGR02492">
    <property type="entry name" value="flgK_ends"/>
    <property type="match status" value="1"/>
</dbReference>
<dbReference type="EMBL" id="AP021879">
    <property type="protein sequence ID" value="BBO88272.1"/>
    <property type="molecule type" value="Genomic_DNA"/>
</dbReference>
<keyword evidence="6 7" id="KW-0975">Bacterial flagellum</keyword>
<dbReference type="GO" id="GO:0005198">
    <property type="term" value="F:structural molecule activity"/>
    <property type="evidence" value="ECO:0007669"/>
    <property type="project" value="UniProtKB-UniRule"/>
</dbReference>
<dbReference type="Pfam" id="PF22638">
    <property type="entry name" value="FlgK_D1"/>
    <property type="match status" value="1"/>
</dbReference>
<evidence type="ECO:0000256" key="1">
    <source>
        <dbReference type="ARBA" id="ARBA00004365"/>
    </source>
</evidence>
<evidence type="ECO:0000259" key="10">
    <source>
        <dbReference type="Pfam" id="PF06429"/>
    </source>
</evidence>
<evidence type="ECO:0000313" key="13">
    <source>
        <dbReference type="Proteomes" id="UP000422108"/>
    </source>
</evidence>
<dbReference type="InterPro" id="IPR019776">
    <property type="entry name" value="Flagellar_basal_body_rod_CS"/>
</dbReference>
<dbReference type="PANTHER" id="PTHR30033:SF1">
    <property type="entry name" value="FLAGELLAR HOOK-ASSOCIATED PROTEIN 1"/>
    <property type="match status" value="1"/>
</dbReference>
<dbReference type="AlphaFoldDB" id="A0A5K8A6N4"/>
<feature type="coiled-coil region" evidence="8">
    <location>
        <begin position="168"/>
        <end position="195"/>
    </location>
</feature>
<evidence type="ECO:0000259" key="9">
    <source>
        <dbReference type="Pfam" id="PF00460"/>
    </source>
</evidence>
<dbReference type="InterPro" id="IPR001444">
    <property type="entry name" value="Flag_bb_rod_N"/>
</dbReference>
<dbReference type="GO" id="GO:0005576">
    <property type="term" value="C:extracellular region"/>
    <property type="evidence" value="ECO:0007669"/>
    <property type="project" value="UniProtKB-SubCell"/>
</dbReference>
<evidence type="ECO:0000313" key="12">
    <source>
        <dbReference type="EMBL" id="BBO88272.1"/>
    </source>
</evidence>
<evidence type="ECO:0000259" key="11">
    <source>
        <dbReference type="Pfam" id="PF22638"/>
    </source>
</evidence>
<evidence type="ECO:0000256" key="5">
    <source>
        <dbReference type="ARBA" id="ARBA00022525"/>
    </source>
</evidence>
<feature type="domain" description="Flagellar basal-body/hook protein C-terminal" evidence="10">
    <location>
        <begin position="427"/>
        <end position="467"/>
    </location>
</feature>
<keyword evidence="12" id="KW-0282">Flagellum</keyword>
<keyword evidence="13" id="KW-1185">Reference proteome</keyword>